<gene>
    <name evidence="3" type="ORF">Aple_020410</name>
</gene>
<reference evidence="3 4" key="1">
    <citation type="submission" date="2019-10" db="EMBL/GenBank/DDBJ databases">
        <title>Whole genome shotgun sequence of Acrocarpospora pleiomorpha NBRC 16267.</title>
        <authorList>
            <person name="Ichikawa N."/>
            <person name="Kimura A."/>
            <person name="Kitahashi Y."/>
            <person name="Komaki H."/>
            <person name="Oguchi A."/>
        </authorList>
    </citation>
    <scope>NUCLEOTIDE SEQUENCE [LARGE SCALE GENOMIC DNA]</scope>
    <source>
        <strain evidence="3 4">NBRC 16267</strain>
    </source>
</reference>
<dbReference type="InterPro" id="IPR003692">
    <property type="entry name" value="Hydantoinase_B"/>
</dbReference>
<evidence type="ECO:0000313" key="3">
    <source>
        <dbReference type="EMBL" id="GES19145.1"/>
    </source>
</evidence>
<name>A0A5M3XBT7_9ACTN</name>
<evidence type="ECO:0000256" key="1">
    <source>
        <dbReference type="SAM" id="MobiDB-lite"/>
    </source>
</evidence>
<keyword evidence="4" id="KW-1185">Reference proteome</keyword>
<comment type="caution">
    <text evidence="3">The sequence shown here is derived from an EMBL/GenBank/DDBJ whole genome shotgun (WGS) entry which is preliminary data.</text>
</comment>
<dbReference type="Proteomes" id="UP000377595">
    <property type="component" value="Unassembled WGS sequence"/>
</dbReference>
<organism evidence="3 4">
    <name type="scientific">Acrocarpospora pleiomorpha</name>
    <dbReference type="NCBI Taxonomy" id="90975"/>
    <lineage>
        <taxon>Bacteria</taxon>
        <taxon>Bacillati</taxon>
        <taxon>Actinomycetota</taxon>
        <taxon>Actinomycetes</taxon>
        <taxon>Streptosporangiales</taxon>
        <taxon>Streptosporangiaceae</taxon>
        <taxon>Acrocarpospora</taxon>
    </lineage>
</organism>
<feature type="region of interest" description="Disordered" evidence="1">
    <location>
        <begin position="573"/>
        <end position="593"/>
    </location>
</feature>
<dbReference type="GO" id="GO:0017168">
    <property type="term" value="F:5-oxoprolinase (ATP-hydrolyzing) activity"/>
    <property type="evidence" value="ECO:0007669"/>
    <property type="project" value="TreeGrafter"/>
</dbReference>
<dbReference type="PANTHER" id="PTHR11365">
    <property type="entry name" value="5-OXOPROLINASE RELATED"/>
    <property type="match status" value="1"/>
</dbReference>
<dbReference type="AlphaFoldDB" id="A0A5M3XBT7"/>
<proteinExistence type="predicted"/>
<accession>A0A5M3XBT7</accession>
<dbReference type="EMBL" id="BLAF01000010">
    <property type="protein sequence ID" value="GES19145.1"/>
    <property type="molecule type" value="Genomic_DNA"/>
</dbReference>
<feature type="domain" description="Hydantoinase B/oxoprolinase" evidence="2">
    <location>
        <begin position="6"/>
        <end position="529"/>
    </location>
</feature>
<dbReference type="PANTHER" id="PTHR11365:SF23">
    <property type="entry name" value="HYPOTHETICAL 5-OXOPROLINASE (EUROFUNG)-RELATED"/>
    <property type="match status" value="1"/>
</dbReference>
<protein>
    <submittedName>
        <fullName evidence="3">5-oxoprolinase</fullName>
    </submittedName>
</protein>
<dbReference type="InterPro" id="IPR045079">
    <property type="entry name" value="Oxoprolinase-like"/>
</dbReference>
<dbReference type="Pfam" id="PF02538">
    <property type="entry name" value="Hydantoinase_B"/>
    <property type="match status" value="1"/>
</dbReference>
<sequence>MTMMTDPVRAEITRNALVSAAQEMHDTLVRSAYNPLIFDVKDFGVTILSADGDLWADAPGLPVFIGALPETVRSGIRRWGKDGFRDGDVLIANCPYITGTHLSDTAVYMPVFHDGRLVAFTATMAHWADIGGMSPGGWTVDSTEIYQEGLRFTNQRLHIAGEPNVDLLSFIETNVRVSKIVMGDLQAQIATCLTGARRVQALCDRYGPGDVTAIMSNVIDQTEAALRREIADLPDGDMAREVELDFDGVDRSYRPRVAVQVSVSGDRLRVSFDGTSAAASGPINIGQAATISAVIESVKGILDPLRPTNEAHLRVVDFSWPESETMVTPREPAPCDSYGYVGTSLTELLVHALTDVAPHRGRASSYQMWSEYVMCTNGSARNRFVFAEPVMGGHGAFEGHDGGTFVFTGDGDTLNTPIEVMETRYPLRCEEFALNPVSSGAGRFRGGMGVIRDIRILQDDCMIKTALENTKDPLARGLYGGAPGAGSRAILTYPDGETVVQYERVGDVAMPKGTVIGVRTGGGGGYGDPLDRDPQRVMNDVDNELLTIEDAVAIYGVHLQHTVEAGLSVNQEKTDLERSMARDARSAEKGDIS</sequence>
<dbReference type="GO" id="GO:0005829">
    <property type="term" value="C:cytosol"/>
    <property type="evidence" value="ECO:0007669"/>
    <property type="project" value="TreeGrafter"/>
</dbReference>
<dbReference type="GO" id="GO:0006749">
    <property type="term" value="P:glutathione metabolic process"/>
    <property type="evidence" value="ECO:0007669"/>
    <property type="project" value="TreeGrafter"/>
</dbReference>
<evidence type="ECO:0000259" key="2">
    <source>
        <dbReference type="Pfam" id="PF02538"/>
    </source>
</evidence>
<evidence type="ECO:0000313" key="4">
    <source>
        <dbReference type="Proteomes" id="UP000377595"/>
    </source>
</evidence>
<dbReference type="RefSeq" id="WP_155344251.1">
    <property type="nucleotide sequence ID" value="NZ_BAAAHM010000018.1"/>
</dbReference>
<dbReference type="OrthoDB" id="102473at2"/>